<evidence type="ECO:0000256" key="2">
    <source>
        <dbReference type="ARBA" id="ARBA00022670"/>
    </source>
</evidence>
<dbReference type="OrthoDB" id="2747330at2759"/>
<gene>
    <name evidence="11" type="ORF">PF001_g7112</name>
    <name evidence="10" type="ORF">PF005_g7959</name>
    <name evidence="12" type="ORF">PF008_g6466</name>
</gene>
<evidence type="ECO:0000256" key="8">
    <source>
        <dbReference type="SAM" id="SignalP"/>
    </source>
</evidence>
<keyword evidence="2" id="KW-0645">Protease</keyword>
<feature type="transmembrane region" description="Helical" evidence="7">
    <location>
        <begin position="462"/>
        <end position="483"/>
    </location>
</feature>
<accession>A0A6A3YHT9</accession>
<dbReference type="Proteomes" id="UP000486351">
    <property type="component" value="Unassembled WGS sequence"/>
</dbReference>
<dbReference type="EMBL" id="QXFY01000255">
    <property type="protein sequence ID" value="KAE9350414.1"/>
    <property type="molecule type" value="Genomic_DNA"/>
</dbReference>
<name>A0A6A3YHT9_9STRA</name>
<feature type="compositionally biased region" description="Polar residues" evidence="6">
    <location>
        <begin position="498"/>
        <end position="507"/>
    </location>
</feature>
<evidence type="ECO:0000313" key="10">
    <source>
        <dbReference type="EMBL" id="KAE9219193.1"/>
    </source>
</evidence>
<dbReference type="GO" id="GO:0004190">
    <property type="term" value="F:aspartic-type endopeptidase activity"/>
    <property type="evidence" value="ECO:0007669"/>
    <property type="project" value="InterPro"/>
</dbReference>
<evidence type="ECO:0000256" key="4">
    <source>
        <dbReference type="ARBA" id="ARBA00022801"/>
    </source>
</evidence>
<proteinExistence type="inferred from homology"/>
<dbReference type="Pfam" id="PF00026">
    <property type="entry name" value="Asp"/>
    <property type="match status" value="1"/>
</dbReference>
<evidence type="ECO:0000256" key="5">
    <source>
        <dbReference type="PIRSR" id="PIRSR601461-1"/>
    </source>
</evidence>
<keyword evidence="13" id="KW-1185">Reference proteome</keyword>
<feature type="active site" evidence="5">
    <location>
        <position position="109"/>
    </location>
</feature>
<dbReference type="EMBL" id="QXGB01000329">
    <property type="protein sequence ID" value="KAE9219193.1"/>
    <property type="molecule type" value="Genomic_DNA"/>
</dbReference>
<keyword evidence="7" id="KW-0472">Membrane</keyword>
<feature type="domain" description="Peptidase A1" evidence="9">
    <location>
        <begin position="93"/>
        <end position="427"/>
    </location>
</feature>
<dbReference type="PRINTS" id="PR00792">
    <property type="entry name" value="PEPSIN"/>
</dbReference>
<evidence type="ECO:0000313" key="11">
    <source>
        <dbReference type="EMBL" id="KAE9316856.1"/>
    </source>
</evidence>
<feature type="region of interest" description="Disordered" evidence="6">
    <location>
        <begin position="488"/>
        <end position="507"/>
    </location>
</feature>
<keyword evidence="4" id="KW-0378">Hydrolase</keyword>
<evidence type="ECO:0000313" key="12">
    <source>
        <dbReference type="EMBL" id="KAE9350414.1"/>
    </source>
</evidence>
<evidence type="ECO:0000313" key="15">
    <source>
        <dbReference type="Proteomes" id="UP000486351"/>
    </source>
</evidence>
<dbReference type="CDD" id="cd05471">
    <property type="entry name" value="pepsin_like"/>
    <property type="match status" value="1"/>
</dbReference>
<comment type="similarity">
    <text evidence="1">Belongs to the peptidase A1 family.</text>
</comment>
<dbReference type="InterPro" id="IPR033121">
    <property type="entry name" value="PEPTIDASE_A1"/>
</dbReference>
<dbReference type="InterPro" id="IPR001461">
    <property type="entry name" value="Aspartic_peptidase_A1"/>
</dbReference>
<keyword evidence="7" id="KW-0812">Transmembrane</keyword>
<dbReference type="SUPFAM" id="SSF50630">
    <property type="entry name" value="Acid proteases"/>
    <property type="match status" value="1"/>
</dbReference>
<keyword evidence="3 8" id="KW-0732">Signal</keyword>
<dbReference type="PANTHER" id="PTHR13683:SF375">
    <property type="entry name" value="PEPTIDASE A1 DOMAIN-CONTAINING PROTEIN"/>
    <property type="match status" value="1"/>
</dbReference>
<dbReference type="InterPro" id="IPR034164">
    <property type="entry name" value="Pepsin-like_dom"/>
</dbReference>
<evidence type="ECO:0000256" key="3">
    <source>
        <dbReference type="ARBA" id="ARBA00022729"/>
    </source>
</evidence>
<organism evidence="10 13">
    <name type="scientific">Phytophthora fragariae</name>
    <dbReference type="NCBI Taxonomy" id="53985"/>
    <lineage>
        <taxon>Eukaryota</taxon>
        <taxon>Sar</taxon>
        <taxon>Stramenopiles</taxon>
        <taxon>Oomycota</taxon>
        <taxon>Peronosporomycetes</taxon>
        <taxon>Peronosporales</taxon>
        <taxon>Peronosporaceae</taxon>
        <taxon>Phytophthora</taxon>
    </lineage>
</organism>
<dbReference type="PANTHER" id="PTHR13683">
    <property type="entry name" value="ASPARTYL PROTEASES"/>
    <property type="match status" value="1"/>
</dbReference>
<sequence>MAVGVLGRYVVLALLAMWGAHAAVDAPNTIQLEMSNEVARSQAVNALQGRYRHHRSMDEELQAMQTLSDEDPVGGETNEATVETALHSGSGSHTIQVLVGGQQRELIIDTGSGKTAFVCVGCNNCGSKRRHQPFVLTDNTTYVSCDRSMTFQTSRGEPACMACENGKCRYGQTYVEGDHWSAYKASDMMQLSPSFEARIEFGCIYEQSGVFLDQLSDGIMGFSRHPDSIFDQFYRQKVTHSRIFSQCLTEGGGMLTIGGVDLARHTEPVRYTPLRNTGYQYWTVTLQSVSVGDPSNTLQVDSTEYNADRGCVLDSGTTFLYMPESTKDAFRLAWSRAVGSFSFVPQSDTFYSMTTDQVAALPDICFWFKNDVHICLPSSRYFAQVGDGVYTGTIFFSPGPRATILGASVLEGHDVIYDVDNHRVGVAAAMCDQPMQAAVELSLDPGGQKFHAEFDYSEAPQWMLAGITLLAVAGLINAIWVAAATEGEEAPARPTKPAQETTTTVPNDWQGEEFSFFLMQEDDDRQPH</sequence>
<dbReference type="AlphaFoldDB" id="A0A6A3YHT9"/>
<dbReference type="PROSITE" id="PS51767">
    <property type="entry name" value="PEPTIDASE_A1"/>
    <property type="match status" value="1"/>
</dbReference>
<dbReference type="EMBL" id="QXGE01000297">
    <property type="protein sequence ID" value="KAE9316856.1"/>
    <property type="molecule type" value="Genomic_DNA"/>
</dbReference>
<evidence type="ECO:0000259" key="9">
    <source>
        <dbReference type="PROSITE" id="PS51767"/>
    </source>
</evidence>
<keyword evidence="7" id="KW-1133">Transmembrane helix</keyword>
<evidence type="ECO:0000313" key="13">
    <source>
        <dbReference type="Proteomes" id="UP000433483"/>
    </source>
</evidence>
<reference evidence="13 14" key="1">
    <citation type="submission" date="2018-08" db="EMBL/GenBank/DDBJ databases">
        <title>Genomic investigation of the strawberry pathogen Phytophthora fragariae indicates pathogenicity is determined by transcriptional variation in three key races.</title>
        <authorList>
            <person name="Adams T.M."/>
            <person name="Armitage A.D."/>
            <person name="Sobczyk M.K."/>
            <person name="Bates H.J."/>
            <person name="Dunwell J.M."/>
            <person name="Nellist C.F."/>
            <person name="Harrison R.J."/>
        </authorList>
    </citation>
    <scope>NUCLEOTIDE SEQUENCE [LARGE SCALE GENOMIC DNA]</scope>
    <source>
        <strain evidence="11 14">A4</strain>
        <strain evidence="10 13">NOV-27</strain>
        <strain evidence="12 15">NOV-77</strain>
    </source>
</reference>
<feature type="chain" id="PRO_5033524196" description="Peptidase A1 domain-containing protein" evidence="8">
    <location>
        <begin position="23"/>
        <end position="528"/>
    </location>
</feature>
<comment type="caution">
    <text evidence="10">The sequence shown here is derived from an EMBL/GenBank/DDBJ whole genome shotgun (WGS) entry which is preliminary data.</text>
</comment>
<feature type="active site" evidence="5">
    <location>
        <position position="314"/>
    </location>
</feature>
<evidence type="ECO:0000256" key="7">
    <source>
        <dbReference type="SAM" id="Phobius"/>
    </source>
</evidence>
<dbReference type="Proteomes" id="UP000437068">
    <property type="component" value="Unassembled WGS sequence"/>
</dbReference>
<dbReference type="Gene3D" id="2.40.70.10">
    <property type="entry name" value="Acid Proteases"/>
    <property type="match status" value="2"/>
</dbReference>
<evidence type="ECO:0000256" key="6">
    <source>
        <dbReference type="SAM" id="MobiDB-lite"/>
    </source>
</evidence>
<dbReference type="Proteomes" id="UP000433483">
    <property type="component" value="Unassembled WGS sequence"/>
</dbReference>
<evidence type="ECO:0000256" key="1">
    <source>
        <dbReference type="ARBA" id="ARBA00007447"/>
    </source>
</evidence>
<protein>
    <recommendedName>
        <fullName evidence="9">Peptidase A1 domain-containing protein</fullName>
    </recommendedName>
</protein>
<dbReference type="GO" id="GO:0006508">
    <property type="term" value="P:proteolysis"/>
    <property type="evidence" value="ECO:0007669"/>
    <property type="project" value="UniProtKB-KW"/>
</dbReference>
<dbReference type="InterPro" id="IPR021109">
    <property type="entry name" value="Peptidase_aspartic_dom_sf"/>
</dbReference>
<feature type="signal peptide" evidence="8">
    <location>
        <begin position="1"/>
        <end position="22"/>
    </location>
</feature>
<evidence type="ECO:0000313" key="14">
    <source>
        <dbReference type="Proteomes" id="UP000437068"/>
    </source>
</evidence>